<dbReference type="Gene3D" id="3.40.50.2300">
    <property type="match status" value="1"/>
</dbReference>
<accession>A0A2T3JD30</accession>
<dbReference type="PANTHER" id="PTHR33121">
    <property type="entry name" value="CYCLIC DI-GMP PHOSPHODIESTERASE PDEF"/>
    <property type="match status" value="1"/>
</dbReference>
<protein>
    <submittedName>
        <fullName evidence="4">Diguanylate cyclase</fullName>
    </submittedName>
</protein>
<feature type="domain" description="Response regulatory" evidence="2">
    <location>
        <begin position="2"/>
        <end position="132"/>
    </location>
</feature>
<reference evidence="4 5" key="1">
    <citation type="submission" date="2018-01" db="EMBL/GenBank/DDBJ databases">
        <title>Whole genome sequencing of Histamine producing bacteria.</title>
        <authorList>
            <person name="Butler K."/>
        </authorList>
    </citation>
    <scope>NUCLEOTIDE SEQUENCE [LARGE SCALE GENOMIC DNA]</scope>
    <source>
        <strain evidence="4 5">JCM 12947</strain>
    </source>
</reference>
<dbReference type="EMBL" id="PYMJ01000019">
    <property type="protein sequence ID" value="PSU46781.1"/>
    <property type="molecule type" value="Genomic_DNA"/>
</dbReference>
<dbReference type="InterPro" id="IPR035919">
    <property type="entry name" value="EAL_sf"/>
</dbReference>
<dbReference type="Pfam" id="PF00072">
    <property type="entry name" value="Response_reg"/>
    <property type="match status" value="1"/>
</dbReference>
<dbReference type="PROSITE" id="PS50883">
    <property type="entry name" value="EAL"/>
    <property type="match status" value="1"/>
</dbReference>
<evidence type="ECO:0000259" key="3">
    <source>
        <dbReference type="PROSITE" id="PS50883"/>
    </source>
</evidence>
<dbReference type="Proteomes" id="UP000240987">
    <property type="component" value="Unassembled WGS sequence"/>
</dbReference>
<evidence type="ECO:0000313" key="5">
    <source>
        <dbReference type="Proteomes" id="UP000240987"/>
    </source>
</evidence>
<dbReference type="AlphaFoldDB" id="A0A2T3JD30"/>
<dbReference type="InterPro" id="IPR001789">
    <property type="entry name" value="Sig_transdc_resp-reg_receiver"/>
</dbReference>
<dbReference type="CDD" id="cd00156">
    <property type="entry name" value="REC"/>
    <property type="match status" value="1"/>
</dbReference>
<dbReference type="OrthoDB" id="9812358at2"/>
<proteinExistence type="predicted"/>
<dbReference type="SMART" id="SM00052">
    <property type="entry name" value="EAL"/>
    <property type="match status" value="1"/>
</dbReference>
<keyword evidence="1" id="KW-0597">Phosphoprotein</keyword>
<dbReference type="InterPro" id="IPR011006">
    <property type="entry name" value="CheY-like_superfamily"/>
</dbReference>
<sequence length="406" mass="45327">MKILIVDDQTFIREAIKSELVGVDPLQSFIFFEADCGNSAIALLEQSTLNTEPEFDLIITDLKMENGDGLAIINYMATTKSKNIPLVIVSSSDQRTLDLIGNITNSFNLNLVGVFQKPLNVNEVLTLVNTKQFLAHEVPESKAEQTNCNSANIASLLNEDNLFLCYQPKVDIKSNKLIGFEVLSRLTIQGDGFIYPDKFIPLIEQAGLNCQFTKLVLDQAISHWQLFPALKQYGLSINISASDLLSEELINHLIAKHLAASDIQLMLELTESQHTINQERSLQAIAKLIINDIPISLDDFGKSYSTFDRLDSIPFEEIKIDKDFVSDLDSNLQHQAIVESTIALAKKLNVKVVAEGVETLGVLNRLQLLGCHTAQGYYFSPPIEGRYLMTWVNDYNHQGEVKNANH</sequence>
<comment type="caution">
    <text evidence="4">The sequence shown here is derived from an EMBL/GenBank/DDBJ whole genome shotgun (WGS) entry which is preliminary data.</text>
</comment>
<feature type="modified residue" description="4-aspartylphosphate" evidence="1">
    <location>
        <position position="61"/>
    </location>
</feature>
<gene>
    <name evidence="4" type="ORF">C9J12_17595</name>
</gene>
<evidence type="ECO:0000313" key="4">
    <source>
        <dbReference type="EMBL" id="PSU46781.1"/>
    </source>
</evidence>
<dbReference type="GO" id="GO:0000160">
    <property type="term" value="P:phosphorelay signal transduction system"/>
    <property type="evidence" value="ECO:0007669"/>
    <property type="project" value="InterPro"/>
</dbReference>
<dbReference type="PROSITE" id="PS50110">
    <property type="entry name" value="RESPONSE_REGULATORY"/>
    <property type="match status" value="1"/>
</dbReference>
<dbReference type="Gene3D" id="3.20.20.450">
    <property type="entry name" value="EAL domain"/>
    <property type="match status" value="1"/>
</dbReference>
<dbReference type="GO" id="GO:0071111">
    <property type="term" value="F:cyclic-guanylate-specific phosphodiesterase activity"/>
    <property type="evidence" value="ECO:0007669"/>
    <property type="project" value="InterPro"/>
</dbReference>
<dbReference type="PANTHER" id="PTHR33121:SF79">
    <property type="entry name" value="CYCLIC DI-GMP PHOSPHODIESTERASE PDED-RELATED"/>
    <property type="match status" value="1"/>
</dbReference>
<evidence type="ECO:0000259" key="2">
    <source>
        <dbReference type="PROSITE" id="PS50110"/>
    </source>
</evidence>
<dbReference type="Pfam" id="PF00563">
    <property type="entry name" value="EAL"/>
    <property type="match status" value="1"/>
</dbReference>
<dbReference type="CDD" id="cd01948">
    <property type="entry name" value="EAL"/>
    <property type="match status" value="1"/>
</dbReference>
<dbReference type="SUPFAM" id="SSF141868">
    <property type="entry name" value="EAL domain-like"/>
    <property type="match status" value="1"/>
</dbReference>
<dbReference type="InterPro" id="IPR001633">
    <property type="entry name" value="EAL_dom"/>
</dbReference>
<feature type="domain" description="EAL" evidence="3">
    <location>
        <begin position="146"/>
        <end position="396"/>
    </location>
</feature>
<dbReference type="SMART" id="SM00448">
    <property type="entry name" value="REC"/>
    <property type="match status" value="1"/>
</dbReference>
<evidence type="ECO:0000256" key="1">
    <source>
        <dbReference type="PROSITE-ProRule" id="PRU00169"/>
    </source>
</evidence>
<keyword evidence="5" id="KW-1185">Reference proteome</keyword>
<dbReference type="InterPro" id="IPR050706">
    <property type="entry name" value="Cyclic-di-GMP_PDE-like"/>
</dbReference>
<dbReference type="SUPFAM" id="SSF52172">
    <property type="entry name" value="CheY-like"/>
    <property type="match status" value="1"/>
</dbReference>
<organism evidence="4 5">
    <name type="scientific">Photobacterium frigidiphilum</name>
    <dbReference type="NCBI Taxonomy" id="264736"/>
    <lineage>
        <taxon>Bacteria</taxon>
        <taxon>Pseudomonadati</taxon>
        <taxon>Pseudomonadota</taxon>
        <taxon>Gammaproteobacteria</taxon>
        <taxon>Vibrionales</taxon>
        <taxon>Vibrionaceae</taxon>
        <taxon>Photobacterium</taxon>
    </lineage>
</organism>
<dbReference type="RefSeq" id="WP_107243905.1">
    <property type="nucleotide sequence ID" value="NZ_JBALVU010000066.1"/>
</dbReference>
<name>A0A2T3JD30_9GAMM</name>